<keyword evidence="1" id="KW-0677">Repeat</keyword>
<feature type="domain" description="Disease resistance protein winged helix" evidence="7">
    <location>
        <begin position="444"/>
        <end position="519"/>
    </location>
</feature>
<protein>
    <recommendedName>
        <fullName evidence="11">P-loop containing nucleoside triphosphate hydrolase, leucine-rich repeat domain, L</fullName>
    </recommendedName>
</protein>
<dbReference type="Gene3D" id="3.80.10.10">
    <property type="entry name" value="Ribonuclease Inhibitor"/>
    <property type="match status" value="1"/>
</dbReference>
<reference evidence="9 10" key="1">
    <citation type="journal article" date="2023" name="G3 (Bethesda)">
        <title>A chromosome-length genome assembly and annotation of blackberry (Rubus argutus, cv. 'Hillquist').</title>
        <authorList>
            <person name="Bruna T."/>
            <person name="Aryal R."/>
            <person name="Dudchenko O."/>
            <person name="Sargent D.J."/>
            <person name="Mead D."/>
            <person name="Buti M."/>
            <person name="Cavallini A."/>
            <person name="Hytonen T."/>
            <person name="Andres J."/>
            <person name="Pham M."/>
            <person name="Weisz D."/>
            <person name="Mascagni F."/>
            <person name="Usai G."/>
            <person name="Natali L."/>
            <person name="Bassil N."/>
            <person name="Fernandez G.E."/>
            <person name="Lomsadze A."/>
            <person name="Armour M."/>
            <person name="Olukolu B."/>
            <person name="Poorten T."/>
            <person name="Britton C."/>
            <person name="Davik J."/>
            <person name="Ashrafi H."/>
            <person name="Aiden E.L."/>
            <person name="Borodovsky M."/>
            <person name="Worthington M."/>
        </authorList>
    </citation>
    <scope>NUCLEOTIDE SEQUENCE [LARGE SCALE GENOMIC DNA]</scope>
    <source>
        <strain evidence="9">PI 553951</strain>
    </source>
</reference>
<dbReference type="InterPro" id="IPR027417">
    <property type="entry name" value="P-loop_NTPase"/>
</dbReference>
<dbReference type="Proteomes" id="UP001457282">
    <property type="component" value="Unassembled WGS sequence"/>
</dbReference>
<dbReference type="InterPro" id="IPR055414">
    <property type="entry name" value="LRR_R13L4/SHOC2-like"/>
</dbReference>
<dbReference type="PANTHER" id="PTHR23155">
    <property type="entry name" value="DISEASE RESISTANCE PROTEIN RP"/>
    <property type="match status" value="1"/>
</dbReference>
<feature type="domain" description="Disease resistance N-terminal" evidence="6">
    <location>
        <begin position="15"/>
        <end position="87"/>
    </location>
</feature>
<name>A0AAW1VVH0_RUBAR</name>
<evidence type="ECO:0000259" key="6">
    <source>
        <dbReference type="Pfam" id="PF18052"/>
    </source>
</evidence>
<keyword evidence="10" id="KW-1185">Reference proteome</keyword>
<evidence type="ECO:0000313" key="9">
    <source>
        <dbReference type="EMBL" id="KAK9911061.1"/>
    </source>
</evidence>
<dbReference type="FunFam" id="1.10.10.10:FF:000322">
    <property type="entry name" value="Probable disease resistance protein At1g63360"/>
    <property type="match status" value="1"/>
</dbReference>
<dbReference type="InterPro" id="IPR032675">
    <property type="entry name" value="LRR_dom_sf"/>
</dbReference>
<dbReference type="Pfam" id="PF23598">
    <property type="entry name" value="LRR_14"/>
    <property type="match status" value="1"/>
</dbReference>
<evidence type="ECO:0000259" key="8">
    <source>
        <dbReference type="Pfam" id="PF23598"/>
    </source>
</evidence>
<evidence type="ECO:0000259" key="5">
    <source>
        <dbReference type="Pfam" id="PF00931"/>
    </source>
</evidence>
<evidence type="ECO:0000256" key="4">
    <source>
        <dbReference type="SAM" id="MobiDB-lite"/>
    </source>
</evidence>
<dbReference type="Gene3D" id="3.40.50.300">
    <property type="entry name" value="P-loop containing nucleotide triphosphate hydrolases"/>
    <property type="match status" value="1"/>
</dbReference>
<organism evidence="9 10">
    <name type="scientific">Rubus argutus</name>
    <name type="common">Southern blackberry</name>
    <dbReference type="NCBI Taxonomy" id="59490"/>
    <lineage>
        <taxon>Eukaryota</taxon>
        <taxon>Viridiplantae</taxon>
        <taxon>Streptophyta</taxon>
        <taxon>Embryophyta</taxon>
        <taxon>Tracheophyta</taxon>
        <taxon>Spermatophyta</taxon>
        <taxon>Magnoliopsida</taxon>
        <taxon>eudicotyledons</taxon>
        <taxon>Gunneridae</taxon>
        <taxon>Pentapetalae</taxon>
        <taxon>rosids</taxon>
        <taxon>fabids</taxon>
        <taxon>Rosales</taxon>
        <taxon>Rosaceae</taxon>
        <taxon>Rosoideae</taxon>
        <taxon>Rosoideae incertae sedis</taxon>
        <taxon>Rubus</taxon>
    </lineage>
</organism>
<dbReference type="PANTHER" id="PTHR23155:SF1185">
    <property type="entry name" value="DISEASE RESISTANCE RPP8-LIKE PROTEIN 3-RELATED"/>
    <property type="match status" value="1"/>
</dbReference>
<dbReference type="InterPro" id="IPR038005">
    <property type="entry name" value="RX-like_CC"/>
</dbReference>
<feature type="region of interest" description="Disordered" evidence="4">
    <location>
        <begin position="927"/>
        <end position="959"/>
    </location>
</feature>
<keyword evidence="2" id="KW-0547">Nucleotide-binding</keyword>
<dbReference type="Gene3D" id="1.10.8.430">
    <property type="entry name" value="Helical domain of apoptotic protease-activating factors"/>
    <property type="match status" value="1"/>
</dbReference>
<dbReference type="Pfam" id="PF23559">
    <property type="entry name" value="WHD_DRP"/>
    <property type="match status" value="1"/>
</dbReference>
<accession>A0AAW1VVH0</accession>
<evidence type="ECO:0000256" key="3">
    <source>
        <dbReference type="ARBA" id="ARBA00022821"/>
    </source>
</evidence>
<dbReference type="Gene3D" id="1.20.5.4130">
    <property type="match status" value="1"/>
</dbReference>
<evidence type="ECO:0000256" key="1">
    <source>
        <dbReference type="ARBA" id="ARBA00022737"/>
    </source>
</evidence>
<proteinExistence type="predicted"/>
<dbReference type="Pfam" id="PF18052">
    <property type="entry name" value="Rx_N"/>
    <property type="match status" value="1"/>
</dbReference>
<dbReference type="InterPro" id="IPR041118">
    <property type="entry name" value="Rx_N"/>
</dbReference>
<dbReference type="GO" id="GO:0098542">
    <property type="term" value="P:defense response to other organism"/>
    <property type="evidence" value="ECO:0007669"/>
    <property type="project" value="TreeGrafter"/>
</dbReference>
<dbReference type="SUPFAM" id="SSF52540">
    <property type="entry name" value="P-loop containing nucleoside triphosphate hydrolases"/>
    <property type="match status" value="1"/>
</dbReference>
<dbReference type="EMBL" id="JBEDUW010000007">
    <property type="protein sequence ID" value="KAK9911061.1"/>
    <property type="molecule type" value="Genomic_DNA"/>
</dbReference>
<dbReference type="Pfam" id="PF00931">
    <property type="entry name" value="NB-ARC"/>
    <property type="match status" value="1"/>
</dbReference>
<evidence type="ECO:0008006" key="11">
    <source>
        <dbReference type="Google" id="ProtNLM"/>
    </source>
</evidence>
<sequence length="959" mass="109648">MAEAVVALVAEGIKPIIQQAKFVSGVRHRVELAQFELHLIRGFLKDADSRTGHDEVVRIWVELVRDAAYDLEDVIESFALKLTSKKRGGTMKIVLKRFACIFNEVVDRYKIRSDIEDIMNKLSHLRLSLQGYNIRQISGGEGVASTFKRQQDRRLTYAHQVESHIVGLEEDTVILVKELLTEGKRHRVVSIWGMGGSGKTTLAKQVFLQNEVKSHFNCFAWVCISQQWEGRDVLEQVLVKLSSPTKEYREEIAKMKKDELAEKVCRIQREQRCLVVLDDIWTREAWNSIKAGFPINEETESWILLTTRKKEVALLASRNDFLHQTRPLDDKQSWELFEQIAICAADNTDLGIYAQKTELGKKMLVHCAGLPLAINVLAGLLSRRETVDEWNTVLRNVNVYIMRGTNVLEREQTGEEYGVSAVLALSYDDLPSQLKLCFLYLAQFPEDHEILVKRLTQLWIAEGFITSMSEMHGSVEIMEEVSYGCLIELVERSMVQVVKYGSTGKVKTCHLHDLMRDLCLRRAEEENFLCIVNSSLGLVSKTALISKVRRLALYLDKNVEYEFTSRDGRDGHIRSLLYFAPKRFYQKWNKKVMRSIFSDFKLLGVLKFENIYKEFELPEKIGNLLHLRFLSLKDSRFCGLPSSVSNLVLLQTLDLRGHLASDKIPNVFRNMEQLRHLYLPGEYTVSEKLSLTTLCNLQTLVNVLVENCDLNGLVQLTNLKQLDIIASKSGYLEKLKNKLISRSITFNHLRSLSLTVRDIVSSCPHLYKLRLVGIMAEFPKEPLCYPNLTKITLRSTKLKGEQIEILEKLPNLRVLYLSAVESEESMVFSQGGFPHLEILTLDWLHGLKVWRVEKGAMPGLGRLYIERCRGLKQVPDGVQHITTLKELTIHTMPTTFCRRVREGGEDFYKIKHVPSLLITNIIDEEEPEMEEAVGDSAESIVDAHPPDEKTEEIQAASTP</sequence>
<dbReference type="InterPro" id="IPR044974">
    <property type="entry name" value="Disease_R_plants"/>
</dbReference>
<gene>
    <name evidence="9" type="ORF">M0R45_034985</name>
</gene>
<evidence type="ECO:0000313" key="10">
    <source>
        <dbReference type="Proteomes" id="UP001457282"/>
    </source>
</evidence>
<dbReference type="GO" id="GO:0043531">
    <property type="term" value="F:ADP binding"/>
    <property type="evidence" value="ECO:0007669"/>
    <property type="project" value="InterPro"/>
</dbReference>
<feature type="domain" description="NB-ARC" evidence="5">
    <location>
        <begin position="171"/>
        <end position="342"/>
    </location>
</feature>
<dbReference type="InterPro" id="IPR058922">
    <property type="entry name" value="WHD_DRP"/>
</dbReference>
<evidence type="ECO:0000256" key="2">
    <source>
        <dbReference type="ARBA" id="ARBA00022741"/>
    </source>
</evidence>
<dbReference type="CDD" id="cd14798">
    <property type="entry name" value="RX-CC_like"/>
    <property type="match status" value="1"/>
</dbReference>
<dbReference type="InterPro" id="IPR002182">
    <property type="entry name" value="NB-ARC"/>
</dbReference>
<dbReference type="InterPro" id="IPR036388">
    <property type="entry name" value="WH-like_DNA-bd_sf"/>
</dbReference>
<dbReference type="InterPro" id="IPR042197">
    <property type="entry name" value="Apaf_helical"/>
</dbReference>
<keyword evidence="3" id="KW-0611">Plant defense</keyword>
<dbReference type="Gene3D" id="1.10.10.10">
    <property type="entry name" value="Winged helix-like DNA-binding domain superfamily/Winged helix DNA-binding domain"/>
    <property type="match status" value="1"/>
</dbReference>
<dbReference type="PRINTS" id="PR00364">
    <property type="entry name" value="DISEASERSIST"/>
</dbReference>
<dbReference type="AlphaFoldDB" id="A0AAW1VVH0"/>
<comment type="caution">
    <text evidence="9">The sequence shown here is derived from an EMBL/GenBank/DDBJ whole genome shotgun (WGS) entry which is preliminary data.</text>
</comment>
<dbReference type="SUPFAM" id="SSF52058">
    <property type="entry name" value="L domain-like"/>
    <property type="match status" value="1"/>
</dbReference>
<feature type="domain" description="Disease resistance R13L4/SHOC-2-like LRR" evidence="8">
    <location>
        <begin position="590"/>
        <end position="891"/>
    </location>
</feature>
<evidence type="ECO:0000259" key="7">
    <source>
        <dbReference type="Pfam" id="PF23559"/>
    </source>
</evidence>
<dbReference type="FunFam" id="3.40.50.300:FF:001091">
    <property type="entry name" value="Probable disease resistance protein At1g61300"/>
    <property type="match status" value="1"/>
</dbReference>